<dbReference type="Gene3D" id="3.40.50.2000">
    <property type="entry name" value="Glycogen Phosphorylase B"/>
    <property type="match status" value="2"/>
</dbReference>
<reference evidence="1 2" key="1">
    <citation type="submission" date="2021-08" db="EMBL/GenBank/DDBJ databases">
        <title>Rheinheimera aquimaris sp. nov., isolated from seawater of the East Sea in Korea.</title>
        <authorList>
            <person name="Kim K.H."/>
            <person name="Wenting R."/>
            <person name="Kim K.R."/>
            <person name="Jeon C.O."/>
        </authorList>
    </citation>
    <scope>NUCLEOTIDE SEQUENCE [LARGE SCALE GENOMIC DNA]</scope>
    <source>
        <strain evidence="1 2">MA-13</strain>
    </source>
</reference>
<dbReference type="NCBIfam" id="TIGR03087">
    <property type="entry name" value="stp1"/>
    <property type="match status" value="1"/>
</dbReference>
<keyword evidence="2" id="KW-1185">Reference proteome</keyword>
<dbReference type="Proteomes" id="UP000663814">
    <property type="component" value="Unassembled WGS sequence"/>
</dbReference>
<name>A0ABS7X8Q4_9GAMM</name>
<dbReference type="PANTHER" id="PTHR12526:SF600">
    <property type="entry name" value="GLYCOSYL TRANSFERASE GROUP 1"/>
    <property type="match status" value="1"/>
</dbReference>
<dbReference type="Pfam" id="PF13692">
    <property type="entry name" value="Glyco_trans_1_4"/>
    <property type="match status" value="1"/>
</dbReference>
<dbReference type="PANTHER" id="PTHR12526">
    <property type="entry name" value="GLYCOSYLTRANSFERASE"/>
    <property type="match status" value="1"/>
</dbReference>
<dbReference type="RefSeq" id="WP_205311266.1">
    <property type="nucleotide sequence ID" value="NZ_JAERPS020000003.1"/>
</dbReference>
<proteinExistence type="predicted"/>
<evidence type="ECO:0000313" key="1">
    <source>
        <dbReference type="EMBL" id="MBZ9611721.1"/>
    </source>
</evidence>
<accession>A0ABS7X8Q4</accession>
<dbReference type="CDD" id="cd03801">
    <property type="entry name" value="GT4_PimA-like"/>
    <property type="match status" value="1"/>
</dbReference>
<sequence length="404" mass="45709">MSHAKPALLLLVHRIPYPPNKGDKIRSFNLMKALSAQYDIHLGCFIDDPFDQQYIPTLSQWCKTVFCINLNKWRAKLAGLSGFISNNAITLPYYYHAALASWVKQTVQAQHIQHVLVYSSSMAQYVDTTTYQQLIRVIDFVDIDSDKWRQYADKSTGIKRWFYQREARLLQQYETRVCQRFNASLFVSDDEASAFRCLVSPALHNRVHSVLNGVDTDFFSPTASFDAVNLPSHYIVFTGAMDYWANVDAVCWFCQNIWPSLKQRYPELHFLIVGGKPSSEVRALAQQLGVVVSGRVNDIRPYIAKARFAVAPMLIARGIQNKVLEAMSMNKAVVCSAMAMEGINAPLSPGAIVADGTEHFIQACITLLQQPLQHCDNRQWIIDNFTWQQTLTALPQFISGDSAI</sequence>
<dbReference type="EMBL" id="JAERPS020000003">
    <property type="protein sequence ID" value="MBZ9611721.1"/>
    <property type="molecule type" value="Genomic_DNA"/>
</dbReference>
<comment type="caution">
    <text evidence="1">The sequence shown here is derived from an EMBL/GenBank/DDBJ whole genome shotgun (WGS) entry which is preliminary data.</text>
</comment>
<gene>
    <name evidence="1" type="ORF">I4W93_008935</name>
</gene>
<protein>
    <submittedName>
        <fullName evidence="1">TIGR03087 family PEP-CTERM/XrtA system glycosyltransferase</fullName>
    </submittedName>
</protein>
<dbReference type="SUPFAM" id="SSF53756">
    <property type="entry name" value="UDP-Glycosyltransferase/glycogen phosphorylase"/>
    <property type="match status" value="1"/>
</dbReference>
<organism evidence="1 2">
    <name type="scientific">Rheinheimera maricola</name>
    <dbReference type="NCBI Taxonomy" id="2793282"/>
    <lineage>
        <taxon>Bacteria</taxon>
        <taxon>Pseudomonadati</taxon>
        <taxon>Pseudomonadota</taxon>
        <taxon>Gammaproteobacteria</taxon>
        <taxon>Chromatiales</taxon>
        <taxon>Chromatiaceae</taxon>
        <taxon>Rheinheimera</taxon>
    </lineage>
</organism>
<evidence type="ECO:0000313" key="2">
    <source>
        <dbReference type="Proteomes" id="UP000663814"/>
    </source>
</evidence>
<dbReference type="InterPro" id="IPR017521">
    <property type="entry name" value="Sugar_tfrase_PEP-CTERM_Stp1"/>
</dbReference>